<dbReference type="KEGG" id="bhu:bhn_I2185"/>
<dbReference type="Pfam" id="PF19601">
    <property type="entry name" value="DUF6106"/>
    <property type="match status" value="1"/>
</dbReference>
<evidence type="ECO:0000313" key="3">
    <source>
        <dbReference type="Proteomes" id="UP000179284"/>
    </source>
</evidence>
<dbReference type="Proteomes" id="UP000179284">
    <property type="component" value="Chromosome I"/>
</dbReference>
<reference evidence="3" key="1">
    <citation type="submission" date="2016-10" db="EMBL/GenBank/DDBJ databases">
        <title>The complete genome sequence of the rumen bacterium Butyrivibrio hungatei MB2003.</title>
        <authorList>
            <person name="Palevich N."/>
            <person name="Kelly W.J."/>
            <person name="Leahy S.C."/>
            <person name="Altermann E."/>
            <person name="Rakonjac J."/>
            <person name="Attwood G.T."/>
        </authorList>
    </citation>
    <scope>NUCLEOTIDE SEQUENCE [LARGE SCALE GENOMIC DNA]</scope>
    <source>
        <strain evidence="3">MB2003</strain>
    </source>
</reference>
<feature type="transmembrane region" description="Helical" evidence="1">
    <location>
        <begin position="25"/>
        <end position="58"/>
    </location>
</feature>
<keyword evidence="1" id="KW-0472">Membrane</keyword>
<dbReference type="OrthoDB" id="2062630at2"/>
<protein>
    <submittedName>
        <fullName evidence="2">Uncharacterized protein</fullName>
    </submittedName>
</protein>
<keyword evidence="1" id="KW-1133">Transmembrane helix</keyword>
<dbReference type="EMBL" id="CP017831">
    <property type="protein sequence ID" value="AOZ97218.1"/>
    <property type="molecule type" value="Genomic_DNA"/>
</dbReference>
<keyword evidence="3" id="KW-1185">Reference proteome</keyword>
<dbReference type="AlphaFoldDB" id="A0A1D9P3P8"/>
<gene>
    <name evidence="2" type="ORF">bhn_I2185</name>
</gene>
<keyword evidence="1" id="KW-0812">Transmembrane</keyword>
<evidence type="ECO:0000256" key="1">
    <source>
        <dbReference type="SAM" id="Phobius"/>
    </source>
</evidence>
<dbReference type="RefSeq" id="WP_071176836.1">
    <property type="nucleotide sequence ID" value="NZ_CP017831.1"/>
</dbReference>
<organism evidence="2 3">
    <name type="scientific">Butyrivibrio hungatei</name>
    <dbReference type="NCBI Taxonomy" id="185008"/>
    <lineage>
        <taxon>Bacteria</taxon>
        <taxon>Bacillati</taxon>
        <taxon>Bacillota</taxon>
        <taxon>Clostridia</taxon>
        <taxon>Lachnospirales</taxon>
        <taxon>Lachnospiraceae</taxon>
        <taxon>Butyrivibrio</taxon>
    </lineage>
</organism>
<proteinExistence type="predicted"/>
<sequence length="170" mass="19243">MGVENNFVECLVPSKGSPVMVFLKYLLLIFAILFFIGAFLLGGGLVFMILCIAAGFGYHFAALNANIEYEYQYCEREISVDKVLNKSSRKHVGTYSVEHIEIMAPSRSYHLDEFKNRTFKVVDYSSKDKNAQPDPTYTIIYDGKEKIILEPTSEFVSAIKAVAPRKVYTE</sequence>
<accession>A0A1D9P3P8</accession>
<evidence type="ECO:0000313" key="2">
    <source>
        <dbReference type="EMBL" id="AOZ97218.1"/>
    </source>
</evidence>
<name>A0A1D9P3P8_9FIRM</name>
<dbReference type="InterPro" id="IPR046088">
    <property type="entry name" value="DUF6106"/>
</dbReference>